<dbReference type="OrthoDB" id="4640608at2"/>
<accession>A0A502E4F0</accession>
<feature type="transmembrane region" description="Helical" evidence="1">
    <location>
        <begin position="27"/>
        <end position="48"/>
    </location>
</feature>
<sequence length="221" mass="22685">MTQDIGADVAAESSRWRPGTSEQVDRILVIAALGLWLAALGAAVAAVVALVDLASADSVTAGNPDTPWLLYTVIGVSAAVIVGAIPLLLRARQTAASVVATRPATVDDHAETGDRPSVARRLQPFGAPVLHPHSTPPAGGPVGFPTAAVEQIWLRASAITAGAIGAATTCVGVATYLMATGHDTASWVVYGVAGLITVAMPAATWHFLRKLRDVLELESSQ</sequence>
<protein>
    <submittedName>
        <fullName evidence="2">DUF2561 family protein</fullName>
    </submittedName>
</protein>
<dbReference type="Pfam" id="PF10812">
    <property type="entry name" value="DUF2561"/>
    <property type="match status" value="1"/>
</dbReference>
<dbReference type="RefSeq" id="WP_140694664.1">
    <property type="nucleotide sequence ID" value="NZ_RCZG01000008.1"/>
</dbReference>
<feature type="transmembrane region" description="Helical" evidence="1">
    <location>
        <begin position="68"/>
        <end position="89"/>
    </location>
</feature>
<reference evidence="2 3" key="1">
    <citation type="journal article" date="2019" name="Environ. Microbiol.">
        <title>Species interactions and distinct microbial communities in high Arctic permafrost affected cryosols are associated with the CH4 and CO2 gas fluxes.</title>
        <authorList>
            <person name="Altshuler I."/>
            <person name="Hamel J."/>
            <person name="Turney S."/>
            <person name="Magnuson E."/>
            <person name="Levesque R."/>
            <person name="Greer C."/>
            <person name="Whyte L.G."/>
        </authorList>
    </citation>
    <scope>NUCLEOTIDE SEQUENCE [LARGE SCALE GENOMIC DNA]</scope>
    <source>
        <strain evidence="2 3">S5.20</strain>
    </source>
</reference>
<evidence type="ECO:0000313" key="2">
    <source>
        <dbReference type="EMBL" id="TPG32585.1"/>
    </source>
</evidence>
<dbReference type="InterPro" id="IPR024381">
    <property type="entry name" value="DUF2561"/>
</dbReference>
<gene>
    <name evidence="2" type="ORF">EAH80_20090</name>
</gene>
<name>A0A502E4F0_9MYCO</name>
<dbReference type="EMBL" id="RCZG01000008">
    <property type="protein sequence ID" value="TPG32585.1"/>
    <property type="molecule type" value="Genomic_DNA"/>
</dbReference>
<dbReference type="Proteomes" id="UP000320095">
    <property type="component" value="Unassembled WGS sequence"/>
</dbReference>
<dbReference type="AlphaFoldDB" id="A0A502E4F0"/>
<organism evidence="2 3">
    <name type="scientific">Mycolicibacterium hodleri</name>
    <dbReference type="NCBI Taxonomy" id="49897"/>
    <lineage>
        <taxon>Bacteria</taxon>
        <taxon>Bacillati</taxon>
        <taxon>Actinomycetota</taxon>
        <taxon>Actinomycetes</taxon>
        <taxon>Mycobacteriales</taxon>
        <taxon>Mycobacteriaceae</taxon>
        <taxon>Mycolicibacterium</taxon>
    </lineage>
</organism>
<comment type="caution">
    <text evidence="2">The sequence shown here is derived from an EMBL/GenBank/DDBJ whole genome shotgun (WGS) entry which is preliminary data.</text>
</comment>
<feature type="transmembrane region" description="Helical" evidence="1">
    <location>
        <begin position="185"/>
        <end position="208"/>
    </location>
</feature>
<proteinExistence type="predicted"/>
<feature type="transmembrane region" description="Helical" evidence="1">
    <location>
        <begin position="158"/>
        <end position="179"/>
    </location>
</feature>
<keyword evidence="1" id="KW-0812">Transmembrane</keyword>
<keyword evidence="1" id="KW-0472">Membrane</keyword>
<keyword evidence="3" id="KW-1185">Reference proteome</keyword>
<evidence type="ECO:0000313" key="3">
    <source>
        <dbReference type="Proteomes" id="UP000320095"/>
    </source>
</evidence>
<keyword evidence="1" id="KW-1133">Transmembrane helix</keyword>
<evidence type="ECO:0000256" key="1">
    <source>
        <dbReference type="SAM" id="Phobius"/>
    </source>
</evidence>